<dbReference type="Proteomes" id="UP001219518">
    <property type="component" value="Unassembled WGS sequence"/>
</dbReference>
<dbReference type="AlphaFoldDB" id="A0AAE1I4C1"/>
<keyword evidence="2" id="KW-0808">Transferase</keyword>
<dbReference type="PANTHER" id="PTHR46579">
    <property type="entry name" value="F5/8 TYPE C DOMAIN-CONTAINING PROTEIN-RELATED"/>
    <property type="match status" value="1"/>
</dbReference>
<reference evidence="2" key="2">
    <citation type="journal article" date="2023" name="BMC Genomics">
        <title>Pest status, molecular evolution, and epigenetic factors derived from the genome assembly of Frankliniella fusca, a thysanopteran phytovirus vector.</title>
        <authorList>
            <person name="Catto M.A."/>
            <person name="Labadie P.E."/>
            <person name="Jacobson A.L."/>
            <person name="Kennedy G.G."/>
            <person name="Srinivasan R."/>
            <person name="Hunt B.G."/>
        </authorList>
    </citation>
    <scope>NUCLEOTIDE SEQUENCE</scope>
    <source>
        <strain evidence="2">PL_HMW_Pooled</strain>
    </source>
</reference>
<name>A0AAE1I4C1_9NEOP</name>
<reference evidence="2" key="1">
    <citation type="submission" date="2021-07" db="EMBL/GenBank/DDBJ databases">
        <authorList>
            <person name="Catto M.A."/>
            <person name="Jacobson A."/>
            <person name="Kennedy G."/>
            <person name="Labadie P."/>
            <person name="Hunt B.G."/>
            <person name="Srinivasan R."/>
        </authorList>
    </citation>
    <scope>NUCLEOTIDE SEQUENCE</scope>
    <source>
        <strain evidence="2">PL_HMW_Pooled</strain>
        <tissue evidence="2">Head</tissue>
    </source>
</reference>
<gene>
    <name evidence="2" type="ORF">KUF71_017443</name>
</gene>
<feature type="compositionally biased region" description="Basic and acidic residues" evidence="1">
    <location>
        <begin position="17"/>
        <end position="27"/>
    </location>
</feature>
<evidence type="ECO:0000313" key="2">
    <source>
        <dbReference type="EMBL" id="KAK3933182.1"/>
    </source>
</evidence>
<feature type="compositionally biased region" description="Low complexity" evidence="1">
    <location>
        <begin position="65"/>
        <end position="77"/>
    </location>
</feature>
<feature type="compositionally biased region" description="Basic residues" evidence="1">
    <location>
        <begin position="36"/>
        <end position="50"/>
    </location>
</feature>
<dbReference type="EMBL" id="JAHWGI010001443">
    <property type="protein sequence ID" value="KAK3933182.1"/>
    <property type="molecule type" value="Genomic_DNA"/>
</dbReference>
<feature type="region of interest" description="Disordered" evidence="1">
    <location>
        <begin position="1"/>
        <end position="99"/>
    </location>
</feature>
<keyword evidence="3" id="KW-1185">Reference proteome</keyword>
<dbReference type="PANTHER" id="PTHR46579:SF1">
    <property type="entry name" value="F5_8 TYPE C DOMAIN-CONTAINING PROTEIN"/>
    <property type="match status" value="1"/>
</dbReference>
<evidence type="ECO:0000256" key="1">
    <source>
        <dbReference type="SAM" id="MobiDB-lite"/>
    </source>
</evidence>
<evidence type="ECO:0000313" key="3">
    <source>
        <dbReference type="Proteomes" id="UP001219518"/>
    </source>
</evidence>
<accession>A0AAE1I4C1</accession>
<sequence>MKPPAAPPRKKKYKQYQFRDEKGKVEVPRSTTHQRASGKTRKWSKGKKQAVRQQAQQHPVCKARSQSSSGSGFSDGLPPDPPQPQLCNSETERFVSSGDLGQVIWEKELEEEEENEENSLQDCDDEEDAFGYGQEEWCEEMCDQRDDDKAASAMIDIQAASDSESDEEEISDQPYLNLSTQEKINILLLLTTKKRHNLTYSATLNVMQFAGLFTSDSSSTFLPSKHILKSVIKFFSSCVTEHHICPSCQSYIGVVEKVFICPTCGNEGDDYTNKASGNIFLYISLHDQLKCLFESCIDDFITPNEREKINMYNYEDIYDGKAYKDRIDSGSFSFNFFVDGVQVATTSKKAAWPVLLVVNELPLHLRRKYVLMASLWLGLKKPVMNEYMKPFVNECAELATNGFSFKRNGILINKKIKALMCVSDSIARPLLRNSKQFNGRFGCGLCYHPGIRMRYGNGTIRSYSIADQVYPLRTHTELMDHARLAEARGAPQHGIKGLSILSCIPDFDMVMCLDLDLFHALVNTAKRFCNLWFSKKYVGEPYNVSRSLASVDARLLSITPTVDVSRAPRSLTERSDFRGHEWYFWVIVYSIPCLKNILPQRFLNHWSLLVHALAVVMQNSVTKSEVCYADRYILQFVSDIDNLYGGQNVTFSIHLLSHLRTSIENFGQPWTHSAFIFESFNSDIKNAVKSSNGAAIQICDSINLKEALKKLKDLVFKDMNDQQKSYFEKLTVTKNLSMPHCIVGPAQLLGKPRKAHNEYLRALKLIKVNCGLDDISVFERCYVFKELFHGTLYKKASKQCNSLAFLESGQFFYIEGFLVVFDKCYCIGHYFIESAEKLCNENLPHLVVLNNKSESVLRAISVTDIQCKLLSFCVDFGNGSVLRLAVVNVLKSEMLT</sequence>
<organism evidence="2 3">
    <name type="scientific">Frankliniella fusca</name>
    <dbReference type="NCBI Taxonomy" id="407009"/>
    <lineage>
        <taxon>Eukaryota</taxon>
        <taxon>Metazoa</taxon>
        <taxon>Ecdysozoa</taxon>
        <taxon>Arthropoda</taxon>
        <taxon>Hexapoda</taxon>
        <taxon>Insecta</taxon>
        <taxon>Pterygota</taxon>
        <taxon>Neoptera</taxon>
        <taxon>Paraneoptera</taxon>
        <taxon>Thysanoptera</taxon>
        <taxon>Terebrantia</taxon>
        <taxon>Thripoidea</taxon>
        <taxon>Thripidae</taxon>
        <taxon>Frankliniella</taxon>
    </lineage>
</organism>
<protein>
    <submittedName>
        <fullName evidence="2">Acetyl-coenzyme A carboxylase carboxyl transferase subunit beta</fullName>
    </submittedName>
</protein>
<proteinExistence type="predicted"/>
<comment type="caution">
    <text evidence="2">The sequence shown here is derived from an EMBL/GenBank/DDBJ whole genome shotgun (WGS) entry which is preliminary data.</text>
</comment>
<dbReference type="GO" id="GO:0016740">
    <property type="term" value="F:transferase activity"/>
    <property type="evidence" value="ECO:0007669"/>
    <property type="project" value="UniProtKB-KW"/>
</dbReference>